<comment type="caution">
    <text evidence="1">The sequence shown here is derived from an EMBL/GenBank/DDBJ whole genome shotgun (WGS) entry which is preliminary data.</text>
</comment>
<proteinExistence type="predicted"/>
<organism evidence="1 2">
    <name type="scientific">Aquabacterium soli</name>
    <dbReference type="NCBI Taxonomy" id="2493092"/>
    <lineage>
        <taxon>Bacteria</taxon>
        <taxon>Pseudomonadati</taxon>
        <taxon>Pseudomonadota</taxon>
        <taxon>Betaproteobacteria</taxon>
        <taxon>Burkholderiales</taxon>
        <taxon>Aquabacterium</taxon>
    </lineage>
</organism>
<evidence type="ECO:0000313" key="1">
    <source>
        <dbReference type="EMBL" id="RRR98863.1"/>
    </source>
</evidence>
<protein>
    <recommendedName>
        <fullName evidence="3">ParB/Sulfiredoxin domain-containing protein</fullName>
    </recommendedName>
</protein>
<dbReference type="AlphaFoldDB" id="A0A3R8TZN9"/>
<keyword evidence="2" id="KW-1185">Reference proteome</keyword>
<reference evidence="1 2" key="1">
    <citation type="submission" date="2018-12" db="EMBL/GenBank/DDBJ databases">
        <title>The whole draft genome of Aquabacterium sp. SJQ9.</title>
        <authorList>
            <person name="Sun L."/>
            <person name="Gao X."/>
            <person name="Chen W."/>
            <person name="Huang K."/>
        </authorList>
    </citation>
    <scope>NUCLEOTIDE SEQUENCE [LARGE SCALE GENOMIC DNA]</scope>
    <source>
        <strain evidence="1 2">SJQ9</strain>
    </source>
</reference>
<evidence type="ECO:0008006" key="3">
    <source>
        <dbReference type="Google" id="ProtNLM"/>
    </source>
</evidence>
<dbReference type="Proteomes" id="UP000269265">
    <property type="component" value="Unassembled WGS sequence"/>
</dbReference>
<name>A0A3R8TZN9_9BURK</name>
<sequence>MSTPEQTFAIAKLALPSVPDEVFALWLNDRIRQNGWPPEGDEWEGFLFGESLHFWSQLKWSKRRVSLTAEALSLASRRTAMLLYEASVLKQENIMSHYIPNTRERFASVMAYAIEHQALPSTIVLLERNGRFDVIEGNHRVAVLLGLQSVKDHLGVPNIQEVEAWVAKLA</sequence>
<evidence type="ECO:0000313" key="2">
    <source>
        <dbReference type="Proteomes" id="UP000269265"/>
    </source>
</evidence>
<dbReference type="RefSeq" id="WP_125245678.1">
    <property type="nucleotide sequence ID" value="NZ_RSED01000081.1"/>
</dbReference>
<accession>A0A3R8TZN9</accession>
<dbReference type="EMBL" id="RSED01000081">
    <property type="protein sequence ID" value="RRR98863.1"/>
    <property type="molecule type" value="Genomic_DNA"/>
</dbReference>
<gene>
    <name evidence="1" type="ORF">EIP75_23875</name>
</gene>